<dbReference type="PANTHER" id="PTHR22599">
    <property type="entry name" value="MPS ONE BINDER KINASE ACTIVATOR-LIKE MOB"/>
    <property type="match status" value="1"/>
</dbReference>
<sequence length="205" mass="23714">MIWSWAEVTAEQVEGPTVYGAELINYLPGNGLPELGPGRVWTECVPPRTVRKLLGQEVTGQTRMLGPRMVETRQTERPAPGKARYGLLQPGEFALWYPHRVLHSRKLSYNDCRPQKPIEVSTPKYVEYLMDWIESQLDDESIFPQRLGAPFSPDFREVVKTIFKRLFRVYAHIYHSHFQKIKFGLIDKKELASLQELVESIVVPY</sequence>
<dbReference type="SUPFAM" id="SSF101152">
    <property type="entry name" value="Mob1/phocein"/>
    <property type="match status" value="1"/>
</dbReference>
<reference evidence="1 2" key="1">
    <citation type="journal article" date="2018" name="Proc. Natl. Acad. Sci. U.S.A.">
        <title>Draft genome sequence of Camellia sinensis var. sinensis provides insights into the evolution of the tea genome and tea quality.</title>
        <authorList>
            <person name="Wei C."/>
            <person name="Yang H."/>
            <person name="Wang S."/>
            <person name="Zhao J."/>
            <person name="Liu C."/>
            <person name="Gao L."/>
            <person name="Xia E."/>
            <person name="Lu Y."/>
            <person name="Tai Y."/>
            <person name="She G."/>
            <person name="Sun J."/>
            <person name="Cao H."/>
            <person name="Tong W."/>
            <person name="Gao Q."/>
            <person name="Li Y."/>
            <person name="Deng W."/>
            <person name="Jiang X."/>
            <person name="Wang W."/>
            <person name="Chen Q."/>
            <person name="Zhang S."/>
            <person name="Li H."/>
            <person name="Wu J."/>
            <person name="Wang P."/>
            <person name="Li P."/>
            <person name="Shi C."/>
            <person name="Zheng F."/>
            <person name="Jian J."/>
            <person name="Huang B."/>
            <person name="Shan D."/>
            <person name="Shi M."/>
            <person name="Fang C."/>
            <person name="Yue Y."/>
            <person name="Li F."/>
            <person name="Li D."/>
            <person name="Wei S."/>
            <person name="Han B."/>
            <person name="Jiang C."/>
            <person name="Yin Y."/>
            <person name="Xia T."/>
            <person name="Zhang Z."/>
            <person name="Bennetzen J.L."/>
            <person name="Zhao S."/>
            <person name="Wan X."/>
        </authorList>
    </citation>
    <scope>NUCLEOTIDE SEQUENCE [LARGE SCALE GENOMIC DNA]</scope>
    <source>
        <strain evidence="2">cv. Shuchazao</strain>
        <tissue evidence="1">Leaf</tissue>
    </source>
</reference>
<accession>A0A4S4DTH3</accession>
<dbReference type="Proteomes" id="UP000306102">
    <property type="component" value="Unassembled WGS sequence"/>
</dbReference>
<dbReference type="AlphaFoldDB" id="A0A4S4DTH3"/>
<evidence type="ECO:0000313" key="1">
    <source>
        <dbReference type="EMBL" id="THG06529.1"/>
    </source>
</evidence>
<name>A0A4S4DTH3_CAMSN</name>
<dbReference type="InterPro" id="IPR036703">
    <property type="entry name" value="MOB_kinase_act_sf"/>
</dbReference>
<proteinExistence type="predicted"/>
<keyword evidence="2" id="KW-1185">Reference proteome</keyword>
<organism evidence="1 2">
    <name type="scientific">Camellia sinensis var. sinensis</name>
    <name type="common">China tea</name>
    <dbReference type="NCBI Taxonomy" id="542762"/>
    <lineage>
        <taxon>Eukaryota</taxon>
        <taxon>Viridiplantae</taxon>
        <taxon>Streptophyta</taxon>
        <taxon>Embryophyta</taxon>
        <taxon>Tracheophyta</taxon>
        <taxon>Spermatophyta</taxon>
        <taxon>Magnoliopsida</taxon>
        <taxon>eudicotyledons</taxon>
        <taxon>Gunneridae</taxon>
        <taxon>Pentapetalae</taxon>
        <taxon>asterids</taxon>
        <taxon>Ericales</taxon>
        <taxon>Theaceae</taxon>
        <taxon>Camellia</taxon>
    </lineage>
</organism>
<dbReference type="STRING" id="542762.A0A4S4DTH3"/>
<gene>
    <name evidence="1" type="ORF">TEA_018378</name>
</gene>
<dbReference type="Pfam" id="PF03637">
    <property type="entry name" value="Mob1_phocein"/>
    <property type="match status" value="1"/>
</dbReference>
<comment type="caution">
    <text evidence="1">The sequence shown here is derived from an EMBL/GenBank/DDBJ whole genome shotgun (WGS) entry which is preliminary data.</text>
</comment>
<dbReference type="SMART" id="SM01388">
    <property type="entry name" value="Mob1_phocein"/>
    <property type="match status" value="1"/>
</dbReference>
<evidence type="ECO:0000313" key="2">
    <source>
        <dbReference type="Proteomes" id="UP000306102"/>
    </source>
</evidence>
<protein>
    <submittedName>
        <fullName evidence="1">Uncharacterized protein</fullName>
    </submittedName>
</protein>
<dbReference type="Gene3D" id="1.20.140.30">
    <property type="entry name" value="MOB kinase activator"/>
    <property type="match status" value="1"/>
</dbReference>
<dbReference type="EMBL" id="SDRB02010420">
    <property type="protein sequence ID" value="THG06529.1"/>
    <property type="molecule type" value="Genomic_DNA"/>
</dbReference>
<dbReference type="InterPro" id="IPR005301">
    <property type="entry name" value="MOB_kinase_act_fam"/>
</dbReference>